<gene>
    <name evidence="2" type="ORF">TRFO_38627</name>
</gene>
<dbReference type="AlphaFoldDB" id="A0A1J4J7W1"/>
<comment type="caution">
    <text evidence="2">The sequence shown here is derived from an EMBL/GenBank/DDBJ whole genome shotgun (WGS) entry which is preliminary data.</text>
</comment>
<organism evidence="2 3">
    <name type="scientific">Tritrichomonas foetus</name>
    <dbReference type="NCBI Taxonomy" id="1144522"/>
    <lineage>
        <taxon>Eukaryota</taxon>
        <taxon>Metamonada</taxon>
        <taxon>Parabasalia</taxon>
        <taxon>Tritrichomonadida</taxon>
        <taxon>Tritrichomonadidae</taxon>
        <taxon>Tritrichomonas</taxon>
    </lineage>
</organism>
<keyword evidence="1" id="KW-1133">Transmembrane helix</keyword>
<dbReference type="EMBL" id="MLAK01001258">
    <property type="protein sequence ID" value="OHS95286.1"/>
    <property type="molecule type" value="Genomic_DNA"/>
</dbReference>
<keyword evidence="1" id="KW-0812">Transmembrane</keyword>
<dbReference type="Proteomes" id="UP000179807">
    <property type="component" value="Unassembled WGS sequence"/>
</dbReference>
<feature type="transmembrane region" description="Helical" evidence="1">
    <location>
        <begin position="27"/>
        <end position="51"/>
    </location>
</feature>
<name>A0A1J4J7W1_9EUKA</name>
<dbReference type="VEuPathDB" id="TrichDB:TRFO_38627"/>
<protein>
    <submittedName>
        <fullName evidence="2">Uncharacterized protein</fullName>
    </submittedName>
</protein>
<dbReference type="GeneID" id="94846865"/>
<accession>A0A1J4J7W1</accession>
<keyword evidence="1" id="KW-0472">Membrane</keyword>
<evidence type="ECO:0000256" key="1">
    <source>
        <dbReference type="SAM" id="Phobius"/>
    </source>
</evidence>
<evidence type="ECO:0000313" key="2">
    <source>
        <dbReference type="EMBL" id="OHS95286.1"/>
    </source>
</evidence>
<proteinExistence type="predicted"/>
<keyword evidence="3" id="KW-1185">Reference proteome</keyword>
<feature type="transmembrane region" description="Helical" evidence="1">
    <location>
        <begin position="63"/>
        <end position="81"/>
    </location>
</feature>
<dbReference type="RefSeq" id="XP_068348423.1">
    <property type="nucleotide sequence ID" value="XM_068512161.1"/>
</dbReference>
<sequence>MSILKDFFWLKIYQNKSRKKENILSTFSEICIIFECFSSFSIQFFVVLSILSYHFSKRKIHGTYTGLMLPVLLLFLLLPHGSSFKPSQNVTIQNLHASKFLSQAPLLSFGGTSRLLLSNSAFRKFISPLFVNNGKLNYHFKSTNFDHFTNSGIMVNRIESGCAVDMTIIEADEGFEDCTFTNIDLLYDGIIAIVSPCSVFFDRCQFINSKISEEGSIILVDSDLVSVEIRNCLFSNNQLSNSFIIDNAECYSEIKITETNFTKNHSPTQKILQVDHIPTLKHVRFEDNLAFYSVLLLTYSPQPDYVTKSEKLLEAKNQINSEKVTPLYDIVFLNNIILPSTHSNGYDLEILANKDIFIDKIRISETNDTNLGYYRHFLISTDFQNNINVHISNCCLSLPKSKWIEKSNAITPIFENNEENDDCFDLHPKKVRYGVIGTYDVILNIPRRLLEFFP</sequence>
<reference evidence="2" key="1">
    <citation type="submission" date="2016-10" db="EMBL/GenBank/DDBJ databases">
        <authorList>
            <person name="Benchimol M."/>
            <person name="Almeida L.G."/>
            <person name="Vasconcelos A.T."/>
            <person name="Perreira-Neves A."/>
            <person name="Rosa I.A."/>
            <person name="Tasca T."/>
            <person name="Bogo M.R."/>
            <person name="de Souza W."/>
        </authorList>
    </citation>
    <scope>NUCLEOTIDE SEQUENCE [LARGE SCALE GENOMIC DNA]</scope>
    <source>
        <strain evidence="2">K</strain>
    </source>
</reference>
<evidence type="ECO:0000313" key="3">
    <source>
        <dbReference type="Proteomes" id="UP000179807"/>
    </source>
</evidence>